<evidence type="ECO:0000313" key="2">
    <source>
        <dbReference type="Proteomes" id="UP000663207"/>
    </source>
</evidence>
<reference evidence="1 2" key="1">
    <citation type="submission" date="2021-03" db="EMBL/GenBank/DDBJ databases">
        <title>Novel species identification of genus Shewanella.</title>
        <authorList>
            <person name="Liu G."/>
            <person name="Zhang Q."/>
        </authorList>
    </citation>
    <scope>NUCLEOTIDE SEQUENCE [LARGE SCALE GENOMIC DNA]</scope>
    <source>
        <strain evidence="1 2">FJAT-52962</strain>
    </source>
</reference>
<dbReference type="RefSeq" id="WP_207381654.1">
    <property type="nucleotide sequence ID" value="NZ_CP071502.1"/>
</dbReference>
<evidence type="ECO:0000313" key="1">
    <source>
        <dbReference type="EMBL" id="QSX38607.1"/>
    </source>
</evidence>
<organism evidence="1 2">
    <name type="scientific">Shewanella sedimentimangrovi</name>
    <dbReference type="NCBI Taxonomy" id="2814293"/>
    <lineage>
        <taxon>Bacteria</taxon>
        <taxon>Pseudomonadati</taxon>
        <taxon>Pseudomonadota</taxon>
        <taxon>Gammaproteobacteria</taxon>
        <taxon>Alteromonadales</taxon>
        <taxon>Shewanellaceae</taxon>
        <taxon>Shewanella</taxon>
    </lineage>
</organism>
<proteinExistence type="predicted"/>
<sequence>MLMRDDNVRIRLISGHRSALRELAQKIAGFIDKPYVEDSQPNSLFK</sequence>
<gene>
    <name evidence="1" type="ORF">JYB85_07280</name>
</gene>
<protein>
    <submittedName>
        <fullName evidence="1">Uncharacterized protein</fullName>
    </submittedName>
</protein>
<dbReference type="Proteomes" id="UP000663207">
    <property type="component" value="Chromosome"/>
</dbReference>
<keyword evidence="2" id="KW-1185">Reference proteome</keyword>
<name>A0ABX7R444_9GAMM</name>
<accession>A0ABX7R444</accession>
<dbReference type="EMBL" id="CP071502">
    <property type="protein sequence ID" value="QSX38607.1"/>
    <property type="molecule type" value="Genomic_DNA"/>
</dbReference>